<feature type="transmembrane region" description="Helical" evidence="1">
    <location>
        <begin position="192"/>
        <end position="210"/>
    </location>
</feature>
<feature type="transmembrane region" description="Helical" evidence="1">
    <location>
        <begin position="76"/>
        <end position="98"/>
    </location>
</feature>
<dbReference type="InterPro" id="IPR009781">
    <property type="entry name" value="DUF1345"/>
</dbReference>
<gene>
    <name evidence="2" type="ORF">G4Z14_09000</name>
</gene>
<dbReference type="Pfam" id="PF07077">
    <property type="entry name" value="DUF1345"/>
    <property type="match status" value="1"/>
</dbReference>
<feature type="transmembrane region" description="Helical" evidence="1">
    <location>
        <begin position="35"/>
        <end position="55"/>
    </location>
</feature>
<keyword evidence="1" id="KW-0472">Membrane</keyword>
<evidence type="ECO:0000313" key="3">
    <source>
        <dbReference type="Proteomes" id="UP000477782"/>
    </source>
</evidence>
<feature type="transmembrane region" description="Helical" evidence="1">
    <location>
        <begin position="12"/>
        <end position="29"/>
    </location>
</feature>
<proteinExistence type="predicted"/>
<dbReference type="EMBL" id="JAAIVJ010000004">
    <property type="protein sequence ID" value="NEY90433.1"/>
    <property type="molecule type" value="Genomic_DNA"/>
</dbReference>
<keyword evidence="1" id="KW-1133">Transmembrane helix</keyword>
<name>A0A6M0QUW7_9RHOB</name>
<evidence type="ECO:0000313" key="2">
    <source>
        <dbReference type="EMBL" id="NEY90433.1"/>
    </source>
</evidence>
<evidence type="ECO:0000256" key="1">
    <source>
        <dbReference type="SAM" id="Phobius"/>
    </source>
</evidence>
<accession>A0A6M0QUW7</accession>
<comment type="caution">
    <text evidence="2">The sequence shown here is derived from an EMBL/GenBank/DDBJ whole genome shotgun (WGS) entry which is preliminary data.</text>
</comment>
<sequence length="211" mass="22081">MAKGHSRHRRFLLAFGLGVMIFALALWAGRIDGTLATLAGFDGFALCYLALMVRFANATTGEDLRRHAAEGDEGTALILTLALGAVVTSVAAVVFVMARPDGAVGHLGAVLALAAVPLGWAVVQTLIAFRYAHVHYADARTAPLVFPGAKAPAPWDFLYFAFTIGMAVQTSDVVIATGAMRRLVLGHGVLAFFYNTVILALAVNAAVSLAG</sequence>
<keyword evidence="3" id="KW-1185">Reference proteome</keyword>
<dbReference type="Proteomes" id="UP000477782">
    <property type="component" value="Unassembled WGS sequence"/>
</dbReference>
<protein>
    <submittedName>
        <fullName evidence="2">DUF1345 domain-containing protein</fullName>
    </submittedName>
</protein>
<reference evidence="2 3" key="1">
    <citation type="submission" date="2020-02" db="EMBL/GenBank/DDBJ databases">
        <authorList>
            <person name="Chen W.-M."/>
        </authorList>
    </citation>
    <scope>NUCLEOTIDE SEQUENCE [LARGE SCALE GENOMIC DNA]</scope>
    <source>
        <strain evidence="2 3">KMS-5</strain>
    </source>
</reference>
<organism evidence="2 3">
    <name type="scientific">Tabrizicola oligotrophica</name>
    <dbReference type="NCBI Taxonomy" id="2710650"/>
    <lineage>
        <taxon>Bacteria</taxon>
        <taxon>Pseudomonadati</taxon>
        <taxon>Pseudomonadota</taxon>
        <taxon>Alphaproteobacteria</taxon>
        <taxon>Rhodobacterales</taxon>
        <taxon>Paracoccaceae</taxon>
        <taxon>Tabrizicola</taxon>
    </lineage>
</organism>
<dbReference type="RefSeq" id="WP_164624893.1">
    <property type="nucleotide sequence ID" value="NZ_JAAIVJ010000004.1"/>
</dbReference>
<dbReference type="AlphaFoldDB" id="A0A6M0QUW7"/>
<feature type="transmembrane region" description="Helical" evidence="1">
    <location>
        <begin position="104"/>
        <end position="123"/>
    </location>
</feature>
<keyword evidence="1" id="KW-0812">Transmembrane</keyword>